<protein>
    <recommendedName>
        <fullName evidence="3">Sulfotransferase family protein</fullName>
    </recommendedName>
</protein>
<accession>A3VFX4</accession>
<evidence type="ECO:0008006" key="3">
    <source>
        <dbReference type="Google" id="ProtNLM"/>
    </source>
</evidence>
<reference evidence="1 2" key="1">
    <citation type="journal article" date="2010" name="J. Bacteriol.">
        <title>Genome sequences of Pelagibaca bermudensis HTCC2601T and Maritimibacter alkaliphilus HTCC2654T, the type strains of two marine Roseobacter genera.</title>
        <authorList>
            <person name="Thrash J.C."/>
            <person name="Cho J.C."/>
            <person name="Ferriera S."/>
            <person name="Johnson J."/>
            <person name="Vergin K.L."/>
            <person name="Giovannoni S.J."/>
        </authorList>
    </citation>
    <scope>NUCLEOTIDE SEQUENCE [LARGE SCALE GENOMIC DNA]</scope>
    <source>
        <strain evidence="1 2">HTCC2654</strain>
    </source>
</reference>
<evidence type="ECO:0000313" key="2">
    <source>
        <dbReference type="Proteomes" id="UP000002931"/>
    </source>
</evidence>
<dbReference type="HOGENOM" id="CLU_808457_0_0_5"/>
<gene>
    <name evidence="1" type="ORF">RB2654_06559</name>
</gene>
<dbReference type="SUPFAM" id="SSF52540">
    <property type="entry name" value="P-loop containing nucleoside triphosphate hydrolases"/>
    <property type="match status" value="1"/>
</dbReference>
<dbReference type="AlphaFoldDB" id="A3VFX4"/>
<sequence>MKTLYLHIGHYKTGTSAFQSYCADNAAGLARRGLLYPKAGRGVSAPTSHAGLAIPLAAEHGFHPPRWFGMGESTDEAFGALHAELGSTQQRKALISSEEFVQIALCEDPDLALAALRRRLEPYSVKVIFTVREPLALLTSWYAQVSRGATPRGTFLDFAATMNPDFLSQDPIRARFARTFGAGHVRLLRYAGQGPWLKRRMLWSTRTVPFSRAHPPIANVTPGLDTLEEERLGKLPPDAAAFTVTRATLETLQTQVDRVNAGYAELSRHLTTDPSALSLVALARHYHDLIAPAAGRMPLDPREAVAMRDLAQDAGDGTLRDTLLRIAGHIERSQTATPQRGIA</sequence>
<organism evidence="1 2">
    <name type="scientific">Maritimibacter alkaliphilus HTCC2654</name>
    <dbReference type="NCBI Taxonomy" id="314271"/>
    <lineage>
        <taxon>Bacteria</taxon>
        <taxon>Pseudomonadati</taxon>
        <taxon>Pseudomonadota</taxon>
        <taxon>Alphaproteobacteria</taxon>
        <taxon>Rhodobacterales</taxon>
        <taxon>Roseobacteraceae</taxon>
        <taxon>Maritimibacter</taxon>
    </lineage>
</organism>
<keyword evidence="2" id="KW-1185">Reference proteome</keyword>
<name>A3VFX4_9RHOB</name>
<comment type="caution">
    <text evidence="1">The sequence shown here is derived from an EMBL/GenBank/DDBJ whole genome shotgun (WGS) entry which is preliminary data.</text>
</comment>
<dbReference type="EMBL" id="AAMT01000007">
    <property type="protein sequence ID" value="EAQ12750.1"/>
    <property type="molecule type" value="Genomic_DNA"/>
</dbReference>
<proteinExistence type="predicted"/>
<evidence type="ECO:0000313" key="1">
    <source>
        <dbReference type="EMBL" id="EAQ12750.1"/>
    </source>
</evidence>
<dbReference type="OrthoDB" id="547419at2"/>
<dbReference type="InterPro" id="IPR027417">
    <property type="entry name" value="P-loop_NTPase"/>
</dbReference>
<dbReference type="STRING" id="314271.RB2654_06559"/>
<dbReference type="RefSeq" id="WP_008329909.1">
    <property type="nucleotide sequence ID" value="NZ_CH902578.1"/>
</dbReference>
<dbReference type="Proteomes" id="UP000002931">
    <property type="component" value="Unassembled WGS sequence"/>
</dbReference>